<evidence type="ECO:0000256" key="1">
    <source>
        <dbReference type="SAM" id="Phobius"/>
    </source>
</evidence>
<organism evidence="2">
    <name type="scientific">marine sediment metagenome</name>
    <dbReference type="NCBI Taxonomy" id="412755"/>
    <lineage>
        <taxon>unclassified sequences</taxon>
        <taxon>metagenomes</taxon>
        <taxon>ecological metagenomes</taxon>
    </lineage>
</organism>
<feature type="transmembrane region" description="Helical" evidence="1">
    <location>
        <begin position="325"/>
        <end position="343"/>
    </location>
</feature>
<feature type="transmembrane region" description="Helical" evidence="1">
    <location>
        <begin position="143"/>
        <end position="162"/>
    </location>
</feature>
<sequence>PALPVILSPTPAVWDFFLLLRLLMAGFFTFMFLRLIKIRVAGSIAGAVTFMLSGYLMFYVNMAHLNVEILIPLMLFSVEFLHQRKNFFAVSLLAISSALVVTGGMPESALLNFGFAFAYFLYRTSQEYREKGGGRELAKLSSLFSLGLIAGALISVAAWAPFLEYVNIFWSNHSGTKAVLSIHPNKISQLLAPMFLGVQGAAYLGVIPLFLSLFVEKKHAQKWFFAIAALIVGIKVFGLGLNWLGYLPVLNKIFFFKYGQALLAMSIAALTAMAVDSGLKARLSAVIPFSILWAGGIYFFTKNLETFYNVKRLRLDYYAATNAKWALVFLATAILIVLIPKIFKKINLKYFSAAVVVLIFLELWFHIPSLRTTRHDPYIAPPFVKYLQKQNGQFRTYGVNAILWPNTNAPYGIQDIRSLNAVQPVAYMDYLSLFSDLRKKGHVTGLEGANLDSTFFDAMNVRYVLALKPLKNNLDYWLEQVGIPKKKVMDDNWFKAPFEVKLKLPRDVKYLNFEAQTSDEEKLFIEVSGNGQQLLLQKKDIAFNRTSNRLLIEK</sequence>
<protein>
    <recommendedName>
        <fullName evidence="3">Glycosyltransferase RgtA/B/C/D-like domain-containing protein</fullName>
    </recommendedName>
</protein>
<reference evidence="2" key="1">
    <citation type="journal article" date="2015" name="Nature">
        <title>Complex archaea that bridge the gap between prokaryotes and eukaryotes.</title>
        <authorList>
            <person name="Spang A."/>
            <person name="Saw J.H."/>
            <person name="Jorgensen S.L."/>
            <person name="Zaremba-Niedzwiedzka K."/>
            <person name="Martijn J."/>
            <person name="Lind A.E."/>
            <person name="van Eijk R."/>
            <person name="Schleper C."/>
            <person name="Guy L."/>
            <person name="Ettema T.J."/>
        </authorList>
    </citation>
    <scope>NUCLEOTIDE SEQUENCE</scope>
</reference>
<feature type="transmembrane region" description="Helical" evidence="1">
    <location>
        <begin position="223"/>
        <end position="246"/>
    </location>
</feature>
<feature type="transmembrane region" description="Helical" evidence="1">
    <location>
        <begin position="283"/>
        <end position="301"/>
    </location>
</feature>
<feature type="transmembrane region" description="Helical" evidence="1">
    <location>
        <begin position="258"/>
        <end position="276"/>
    </location>
</feature>
<dbReference type="AlphaFoldDB" id="A0A0F9CWN5"/>
<dbReference type="EMBL" id="LAZR01034232">
    <property type="protein sequence ID" value="KKL45876.1"/>
    <property type="molecule type" value="Genomic_DNA"/>
</dbReference>
<feature type="transmembrane region" description="Helical" evidence="1">
    <location>
        <begin position="190"/>
        <end position="211"/>
    </location>
</feature>
<name>A0A0F9CWN5_9ZZZZ</name>
<keyword evidence="1" id="KW-1133">Transmembrane helix</keyword>
<evidence type="ECO:0000313" key="2">
    <source>
        <dbReference type="EMBL" id="KKL45876.1"/>
    </source>
</evidence>
<accession>A0A0F9CWN5</accession>
<feature type="transmembrane region" description="Helical" evidence="1">
    <location>
        <begin position="350"/>
        <end position="367"/>
    </location>
</feature>
<feature type="non-terminal residue" evidence="2">
    <location>
        <position position="1"/>
    </location>
</feature>
<gene>
    <name evidence="2" type="ORF">LCGC14_2351240</name>
</gene>
<evidence type="ECO:0008006" key="3">
    <source>
        <dbReference type="Google" id="ProtNLM"/>
    </source>
</evidence>
<feature type="transmembrane region" description="Helical" evidence="1">
    <location>
        <begin position="89"/>
        <end position="122"/>
    </location>
</feature>
<keyword evidence="1" id="KW-0472">Membrane</keyword>
<proteinExistence type="predicted"/>
<comment type="caution">
    <text evidence="2">The sequence shown here is derived from an EMBL/GenBank/DDBJ whole genome shotgun (WGS) entry which is preliminary data.</text>
</comment>
<feature type="non-terminal residue" evidence="2">
    <location>
        <position position="554"/>
    </location>
</feature>
<feature type="transmembrane region" description="Helical" evidence="1">
    <location>
        <begin position="12"/>
        <end position="33"/>
    </location>
</feature>
<feature type="transmembrane region" description="Helical" evidence="1">
    <location>
        <begin position="40"/>
        <end position="60"/>
    </location>
</feature>
<keyword evidence="1" id="KW-0812">Transmembrane</keyword>